<evidence type="ECO:0000313" key="2">
    <source>
        <dbReference type="EMBL" id="MFC7746937.1"/>
    </source>
</evidence>
<dbReference type="RefSeq" id="WP_382358450.1">
    <property type="nucleotide sequence ID" value="NZ_JBHTGR010000011.1"/>
</dbReference>
<dbReference type="Proteomes" id="UP001596620">
    <property type="component" value="Unassembled WGS sequence"/>
</dbReference>
<evidence type="ECO:0000313" key="3">
    <source>
        <dbReference type="Proteomes" id="UP001596620"/>
    </source>
</evidence>
<feature type="transmembrane region" description="Helical" evidence="1">
    <location>
        <begin position="61"/>
        <end position="85"/>
    </location>
</feature>
<comment type="caution">
    <text evidence="2">The sequence shown here is derived from an EMBL/GenBank/DDBJ whole genome shotgun (WGS) entry which is preliminary data.</text>
</comment>
<evidence type="ECO:0000256" key="1">
    <source>
        <dbReference type="SAM" id="Phobius"/>
    </source>
</evidence>
<name>A0ABW2USP9_9BACI</name>
<keyword evidence="1" id="KW-0472">Membrane</keyword>
<reference evidence="3" key="1">
    <citation type="journal article" date="2019" name="Int. J. Syst. Evol. Microbiol.">
        <title>The Global Catalogue of Microorganisms (GCM) 10K type strain sequencing project: providing services to taxonomists for standard genome sequencing and annotation.</title>
        <authorList>
            <consortium name="The Broad Institute Genomics Platform"/>
            <consortium name="The Broad Institute Genome Sequencing Center for Infectious Disease"/>
            <person name="Wu L."/>
            <person name="Ma J."/>
        </authorList>
    </citation>
    <scope>NUCLEOTIDE SEQUENCE [LARGE SCALE GENOMIC DNA]</scope>
    <source>
        <strain evidence="3">JCM 30234</strain>
    </source>
</reference>
<gene>
    <name evidence="2" type="ORF">ACFQU8_06765</name>
</gene>
<sequence length="87" mass="9118">MANTEVATPRFNYAGISLALGIVGIFIPVLGLVFGVAGTVTSNKTIKALKNANEKGYKTAVAGLVCSIAAIVIQIFAIIGLWTFYQI</sequence>
<accession>A0ABW2USP9</accession>
<keyword evidence="3" id="KW-1185">Reference proteome</keyword>
<feature type="transmembrane region" description="Helical" evidence="1">
    <location>
        <begin position="13"/>
        <end position="40"/>
    </location>
</feature>
<keyword evidence="1" id="KW-1133">Transmembrane helix</keyword>
<protein>
    <submittedName>
        <fullName evidence="2">DUF4190 domain-containing protein</fullName>
    </submittedName>
</protein>
<keyword evidence="1" id="KW-0812">Transmembrane</keyword>
<proteinExistence type="predicted"/>
<organism evidence="2 3">
    <name type="scientific">Lentibacillus kimchii</name>
    <dbReference type="NCBI Taxonomy" id="1542911"/>
    <lineage>
        <taxon>Bacteria</taxon>
        <taxon>Bacillati</taxon>
        <taxon>Bacillota</taxon>
        <taxon>Bacilli</taxon>
        <taxon>Bacillales</taxon>
        <taxon>Bacillaceae</taxon>
        <taxon>Lentibacillus</taxon>
    </lineage>
</organism>
<dbReference type="EMBL" id="JBHTGR010000011">
    <property type="protein sequence ID" value="MFC7746937.1"/>
    <property type="molecule type" value="Genomic_DNA"/>
</dbReference>